<keyword evidence="1" id="KW-0548">Nucleotidyltransferase</keyword>
<accession>A0A380JFJ3</accession>
<organism evidence="1 2">
    <name type="scientific">Streptococcus downei MFe28</name>
    <dbReference type="NCBI Taxonomy" id="764290"/>
    <lineage>
        <taxon>Bacteria</taxon>
        <taxon>Bacillati</taxon>
        <taxon>Bacillota</taxon>
        <taxon>Bacilli</taxon>
        <taxon>Lactobacillales</taxon>
        <taxon>Streptococcaceae</taxon>
        <taxon>Streptococcus</taxon>
    </lineage>
</organism>
<reference evidence="1 2" key="1">
    <citation type="submission" date="2018-06" db="EMBL/GenBank/DDBJ databases">
        <authorList>
            <consortium name="Pathogen Informatics"/>
            <person name="Doyle S."/>
        </authorList>
    </citation>
    <scope>NUCLEOTIDE SEQUENCE [LARGE SCALE GENOMIC DNA]</scope>
    <source>
        <strain evidence="2">NCTC 11391</strain>
    </source>
</reference>
<dbReference type="EMBL" id="UHFA01000002">
    <property type="protein sequence ID" value="SUN35806.1"/>
    <property type="molecule type" value="Genomic_DNA"/>
</dbReference>
<dbReference type="Pfam" id="PF13177">
    <property type="entry name" value="DNA_pol3_delta2"/>
    <property type="match status" value="1"/>
</dbReference>
<dbReference type="InterPro" id="IPR027417">
    <property type="entry name" value="P-loop_NTPase"/>
</dbReference>
<protein>
    <submittedName>
        <fullName evidence="1">DNA polymerase III subunit delta</fullName>
        <ecNumber evidence="1">2.7.7.7</ecNumber>
    </submittedName>
</protein>
<sequence>MDLADLQPKIFQEFHHILQADRLSHAYLFSGNFASYEMAIFLAQSQFCENLQDSLPCGHCRECRLIAERDFSDVKVIEPQGNVIKTDTIRELLRDFSRSGFEGQSQVFIIRDSDKMHVNAANSLLKFIEEPQSSSYMILLTSDESKVLATIKSRCQIFRFPKNQAYLENLLEQKGLLKSKASLIAAVADDEASALSLADLSKFDDLCRSLEKFIAGLAKDPVQAFLQVTRLASLAIDKPEQDLVFKLLLVLLGRAQKPSQVSKVYQARQMWLSNVSFQNVLEYMVLK</sequence>
<dbReference type="GO" id="GO:0003887">
    <property type="term" value="F:DNA-directed DNA polymerase activity"/>
    <property type="evidence" value="ECO:0007669"/>
    <property type="project" value="UniProtKB-EC"/>
</dbReference>
<keyword evidence="2" id="KW-1185">Reference proteome</keyword>
<dbReference type="NCBIfam" id="NF005581">
    <property type="entry name" value="PRK07276.1"/>
    <property type="match status" value="1"/>
</dbReference>
<keyword evidence="1" id="KW-0808">Transferase</keyword>
<dbReference type="OrthoDB" id="9810148at2"/>
<dbReference type="InterPro" id="IPR050238">
    <property type="entry name" value="DNA_Rep/Repair_Clamp_Loader"/>
</dbReference>
<dbReference type="EC" id="2.7.7.7" evidence="1"/>
<dbReference type="PANTHER" id="PTHR11669">
    <property type="entry name" value="REPLICATION FACTOR C / DNA POLYMERASE III GAMMA-TAU SUBUNIT"/>
    <property type="match status" value="1"/>
</dbReference>
<dbReference type="PANTHER" id="PTHR11669:SF8">
    <property type="entry name" value="DNA POLYMERASE III SUBUNIT DELTA"/>
    <property type="match status" value="1"/>
</dbReference>
<dbReference type="RefSeq" id="WP_003001239.1">
    <property type="nucleotide sequence ID" value="NZ_UHFA01000002.1"/>
</dbReference>
<dbReference type="GO" id="GO:0006261">
    <property type="term" value="P:DNA-templated DNA replication"/>
    <property type="evidence" value="ECO:0007669"/>
    <property type="project" value="TreeGrafter"/>
</dbReference>
<dbReference type="AlphaFoldDB" id="A0A380JFJ3"/>
<gene>
    <name evidence="1" type="primary">dnaX_1</name>
    <name evidence="1" type="ORF">NCTC11391_00845</name>
</gene>
<proteinExistence type="predicted"/>
<name>A0A380JFJ3_STRDO</name>
<evidence type="ECO:0000313" key="1">
    <source>
        <dbReference type="EMBL" id="SUN35806.1"/>
    </source>
</evidence>
<dbReference type="Proteomes" id="UP000254082">
    <property type="component" value="Unassembled WGS sequence"/>
</dbReference>
<dbReference type="SUPFAM" id="SSF52540">
    <property type="entry name" value="P-loop containing nucleoside triphosphate hydrolases"/>
    <property type="match status" value="1"/>
</dbReference>
<dbReference type="Gene3D" id="3.40.50.300">
    <property type="entry name" value="P-loop containing nucleotide triphosphate hydrolases"/>
    <property type="match status" value="1"/>
</dbReference>
<evidence type="ECO:0000313" key="2">
    <source>
        <dbReference type="Proteomes" id="UP000254082"/>
    </source>
</evidence>